<gene>
    <name evidence="2" type="ORF">AO440_000424</name>
</gene>
<feature type="region of interest" description="Disordered" evidence="1">
    <location>
        <begin position="576"/>
        <end position="597"/>
    </location>
</feature>
<dbReference type="VEuPathDB" id="FungiDB:GVI51_C01221"/>
<comment type="caution">
    <text evidence="2">The sequence shown here is derived from an EMBL/GenBank/DDBJ whole genome shotgun (WGS) entry which is preliminary data.</text>
</comment>
<dbReference type="OrthoDB" id="5430106at2759"/>
<dbReference type="VEuPathDB" id="FungiDB:CAGL0C01463g"/>
<reference evidence="2 3" key="1">
    <citation type="submission" date="2015-10" db="EMBL/GenBank/DDBJ databases">
        <title>Draft genomes sequences of Candida glabrata isolates 1A, 1B, 2A, 2B, 3A and 3B.</title>
        <authorList>
            <person name="Haavelsrud O.E."/>
            <person name="Gaustad P."/>
        </authorList>
    </citation>
    <scope>NUCLEOTIDE SEQUENCE [LARGE SCALE GENOMIC DNA]</scope>
    <source>
        <strain evidence="2">910700640</strain>
    </source>
</reference>
<sequence length="705" mass="79038">MGSKNKPCKGEYDMPNLTSPTQVHGKSHMRQFSTKSKAKGSASFKGLRRVLTHDGTFEGDGLLNRHGSFKKSKSSDALYRRRAISGLNMTALVGEKPTNRVSRSQGNSRLSSPIQSLSKSHSSSNVAHSLASAIGGSGLRPRRTRSTHSVLTLRQGQEFYDNESTTDEEVEHFTDEEAQNSDSSDNIHHTRPKSSRMFSDDRVRDQQLSVIQSSPEDIITLNGNPNQGKGDSYSTLRAHNSIDHSKNTNKDFDGNSSDDKIEAMLDDVHLSKASNKSIDHVNVKDDHEDHIGEVDPNSLSFDSHSLVRQERKPRTLAKVTEGEESIADDMNKNRSPIEEFTKKDGEYQSKSDEPYIPDMILSQSTGVERKFENPSSIQNSLAKEIQNTKYLEDSDNTTDAPSKPIKNISGFDKDEIENGRLNDTKHSMLNQQVNAKSELTNNLQKVNPDNNPPRSSLTNTIFQKSRNQYASRTDTTEKGPTSLLKTDRDSNSTTKINNFSQFLKSENIDGNSRTQRKMLLQRESSILDLNSQTDSAEAIFMTGHIEQKREYEKITHEYTTLRRYTNPLDKSLLRLKNSKKSGKTNSTYGNSGLEGSSISTYSNQVKELDDFLPKAQQSKLNSILASIWRSESQSFNKDVNPLNRNKSSMEEQSNHYSSLKNSLKSNIPGSGTGLHQQRVPKMQPTTRAVHRRMENSNTNLAAHFR</sequence>
<proteinExistence type="predicted"/>
<dbReference type="VEuPathDB" id="FungiDB:B1J91_C01463g"/>
<feature type="region of interest" description="Disordered" evidence="1">
    <location>
        <begin position="305"/>
        <end position="325"/>
    </location>
</feature>
<evidence type="ECO:0000313" key="3">
    <source>
        <dbReference type="Proteomes" id="UP000054886"/>
    </source>
</evidence>
<feature type="region of interest" description="Disordered" evidence="1">
    <location>
        <begin position="390"/>
        <end position="410"/>
    </location>
</feature>
<feature type="compositionally biased region" description="Acidic residues" evidence="1">
    <location>
        <begin position="160"/>
        <end position="179"/>
    </location>
</feature>
<name>A0A0W0CHL6_CANGB</name>
<accession>A0A0W0CHL6</accession>
<dbReference type="GO" id="GO:0031505">
    <property type="term" value="P:fungal-type cell wall organization"/>
    <property type="evidence" value="ECO:0007669"/>
    <property type="project" value="EnsemblFungi"/>
</dbReference>
<dbReference type="GO" id="GO:0000329">
    <property type="term" value="C:fungal-type vacuole membrane"/>
    <property type="evidence" value="ECO:0007669"/>
    <property type="project" value="EnsemblFungi"/>
</dbReference>
<dbReference type="GO" id="GO:0001558">
    <property type="term" value="P:regulation of cell growth"/>
    <property type="evidence" value="ECO:0007669"/>
    <property type="project" value="EnsemblFungi"/>
</dbReference>
<evidence type="ECO:0000256" key="1">
    <source>
        <dbReference type="SAM" id="MobiDB-lite"/>
    </source>
</evidence>
<dbReference type="InterPro" id="IPR018857">
    <property type="entry name" value="TORC1_cplx_su_TCO89"/>
</dbReference>
<feature type="region of interest" description="Disordered" evidence="1">
    <location>
        <begin position="95"/>
        <end position="203"/>
    </location>
</feature>
<dbReference type="Proteomes" id="UP000054886">
    <property type="component" value="Unassembled WGS sequence"/>
</dbReference>
<dbReference type="AlphaFoldDB" id="A0A0W0CHL6"/>
<feature type="compositionally biased region" description="Low complexity" evidence="1">
    <location>
        <begin position="108"/>
        <end position="133"/>
    </location>
</feature>
<organism evidence="2 3">
    <name type="scientific">Candida glabrata</name>
    <name type="common">Yeast</name>
    <name type="synonym">Torulopsis glabrata</name>
    <dbReference type="NCBI Taxonomy" id="5478"/>
    <lineage>
        <taxon>Eukaryota</taxon>
        <taxon>Fungi</taxon>
        <taxon>Dikarya</taxon>
        <taxon>Ascomycota</taxon>
        <taxon>Saccharomycotina</taxon>
        <taxon>Saccharomycetes</taxon>
        <taxon>Saccharomycetales</taxon>
        <taxon>Saccharomycetaceae</taxon>
        <taxon>Nakaseomyces</taxon>
    </lineage>
</organism>
<feature type="region of interest" description="Disordered" evidence="1">
    <location>
        <begin position="1"/>
        <end position="44"/>
    </location>
</feature>
<dbReference type="GO" id="GO:0006071">
    <property type="term" value="P:glycerol metabolic process"/>
    <property type="evidence" value="ECO:0007669"/>
    <property type="project" value="EnsemblFungi"/>
</dbReference>
<dbReference type="GO" id="GO:0009651">
    <property type="term" value="P:response to salt stress"/>
    <property type="evidence" value="ECO:0007669"/>
    <property type="project" value="EnsemblFungi"/>
</dbReference>
<dbReference type="GO" id="GO:0031931">
    <property type="term" value="C:TORC1 complex"/>
    <property type="evidence" value="ECO:0007669"/>
    <property type="project" value="EnsemblFungi"/>
</dbReference>
<feature type="region of interest" description="Disordered" evidence="1">
    <location>
        <begin position="638"/>
        <end position="662"/>
    </location>
</feature>
<feature type="compositionally biased region" description="Polar residues" evidence="1">
    <location>
        <begin position="588"/>
        <end position="597"/>
    </location>
</feature>
<evidence type="ECO:0000313" key="2">
    <source>
        <dbReference type="EMBL" id="KTA95843.1"/>
    </source>
</evidence>
<dbReference type="PANTHER" id="PTHR22794">
    <property type="entry name" value="THAP DOMAIN PROTEIN 11"/>
    <property type="match status" value="1"/>
</dbReference>
<protein>
    <submittedName>
        <fullName evidence="2">Target of rapamycin complex 1 subunit TCO89</fullName>
    </submittedName>
</protein>
<dbReference type="PANTHER" id="PTHR22794:SF2">
    <property type="entry name" value="THAP DOMAIN-CONTAINING PROTEIN 11"/>
    <property type="match status" value="1"/>
</dbReference>
<feature type="region of interest" description="Disordered" evidence="1">
    <location>
        <begin position="443"/>
        <end position="490"/>
    </location>
</feature>
<dbReference type="GO" id="GO:0031929">
    <property type="term" value="P:TOR signaling"/>
    <property type="evidence" value="ECO:0007669"/>
    <property type="project" value="InterPro"/>
</dbReference>
<dbReference type="VEuPathDB" id="FungiDB:GWK60_C01067"/>
<feature type="compositionally biased region" description="Polar residues" evidence="1">
    <location>
        <begin position="443"/>
        <end position="473"/>
    </location>
</feature>
<dbReference type="Pfam" id="PF10452">
    <property type="entry name" value="TCO89"/>
    <property type="match status" value="1"/>
</dbReference>
<feature type="compositionally biased region" description="Low complexity" evidence="1">
    <location>
        <begin position="32"/>
        <end position="44"/>
    </location>
</feature>
<dbReference type="EMBL" id="LLZZ01000179">
    <property type="protein sequence ID" value="KTA95843.1"/>
    <property type="molecule type" value="Genomic_DNA"/>
</dbReference>